<comment type="caution">
    <text evidence="2">The sequence shown here is derived from an EMBL/GenBank/DDBJ whole genome shotgun (WGS) entry which is preliminary data.</text>
</comment>
<gene>
    <name evidence="2" type="ORF">EV207_10763</name>
</gene>
<proteinExistence type="predicted"/>
<dbReference type="RefSeq" id="WP_132745089.1">
    <property type="nucleotide sequence ID" value="NZ_SLXK01000007.1"/>
</dbReference>
<evidence type="ECO:0000313" key="3">
    <source>
        <dbReference type="Proteomes" id="UP000295416"/>
    </source>
</evidence>
<feature type="transmembrane region" description="Helical" evidence="1">
    <location>
        <begin position="12"/>
        <end position="30"/>
    </location>
</feature>
<dbReference type="EMBL" id="SLXK01000007">
    <property type="protein sequence ID" value="TCP29969.1"/>
    <property type="molecule type" value="Genomic_DNA"/>
</dbReference>
<name>A0A4R2P553_9BACL</name>
<organism evidence="2 3">
    <name type="scientific">Scopulibacillus darangshiensis</name>
    <dbReference type="NCBI Taxonomy" id="442528"/>
    <lineage>
        <taxon>Bacteria</taxon>
        <taxon>Bacillati</taxon>
        <taxon>Bacillota</taxon>
        <taxon>Bacilli</taxon>
        <taxon>Bacillales</taxon>
        <taxon>Sporolactobacillaceae</taxon>
        <taxon>Scopulibacillus</taxon>
    </lineage>
</organism>
<evidence type="ECO:0000256" key="1">
    <source>
        <dbReference type="SAM" id="Phobius"/>
    </source>
</evidence>
<keyword evidence="1" id="KW-1133">Transmembrane helix</keyword>
<sequence>MYWGHPFFPPIGFFFIILFIGLVISNIMLWRRRGRACRRYNGNTAEFMLKKRLVNGEIDEEEYLRLKNVLEQ</sequence>
<reference evidence="2 3" key="1">
    <citation type="submission" date="2019-03" db="EMBL/GenBank/DDBJ databases">
        <title>Genomic Encyclopedia of Type Strains, Phase IV (KMG-IV): sequencing the most valuable type-strain genomes for metagenomic binning, comparative biology and taxonomic classification.</title>
        <authorList>
            <person name="Goeker M."/>
        </authorList>
    </citation>
    <scope>NUCLEOTIDE SEQUENCE [LARGE SCALE GENOMIC DNA]</scope>
    <source>
        <strain evidence="2 3">DSM 19377</strain>
    </source>
</reference>
<evidence type="ECO:0000313" key="2">
    <source>
        <dbReference type="EMBL" id="TCP29969.1"/>
    </source>
</evidence>
<keyword evidence="3" id="KW-1185">Reference proteome</keyword>
<dbReference type="Proteomes" id="UP000295416">
    <property type="component" value="Unassembled WGS sequence"/>
</dbReference>
<keyword evidence="1" id="KW-0812">Transmembrane</keyword>
<dbReference type="OrthoDB" id="5461404at2"/>
<protein>
    <recommendedName>
        <fullName evidence="4">SHOCT domain-containing protein</fullName>
    </recommendedName>
</protein>
<evidence type="ECO:0008006" key="4">
    <source>
        <dbReference type="Google" id="ProtNLM"/>
    </source>
</evidence>
<accession>A0A4R2P553</accession>
<dbReference type="AlphaFoldDB" id="A0A4R2P553"/>
<keyword evidence="1" id="KW-0472">Membrane</keyword>